<name>A0ABS7X8Q9_9GAMM</name>
<evidence type="ECO:0000313" key="4">
    <source>
        <dbReference type="Proteomes" id="UP000663814"/>
    </source>
</evidence>
<feature type="domain" description="Peptidase M24" evidence="1">
    <location>
        <begin position="137"/>
        <end position="338"/>
    </location>
</feature>
<feature type="domain" description="Creatinase N-terminal" evidence="2">
    <location>
        <begin position="2"/>
        <end position="129"/>
    </location>
</feature>
<dbReference type="Gene3D" id="3.40.350.10">
    <property type="entry name" value="Creatinase/prolidase N-terminal domain"/>
    <property type="match status" value="1"/>
</dbReference>
<accession>A0ABS7X8Q9</accession>
<dbReference type="EMBL" id="JAERPS020000003">
    <property type="protein sequence ID" value="MBZ9611928.1"/>
    <property type="molecule type" value="Genomic_DNA"/>
</dbReference>
<organism evidence="3 4">
    <name type="scientific">Rheinheimera maricola</name>
    <dbReference type="NCBI Taxonomy" id="2793282"/>
    <lineage>
        <taxon>Bacteria</taxon>
        <taxon>Pseudomonadati</taxon>
        <taxon>Pseudomonadota</taxon>
        <taxon>Gammaproteobacteria</taxon>
        <taxon>Chromatiales</taxon>
        <taxon>Chromatiaceae</taxon>
        <taxon>Rheinheimera</taxon>
    </lineage>
</organism>
<dbReference type="Pfam" id="PF00557">
    <property type="entry name" value="Peptidase_M24"/>
    <property type="match status" value="1"/>
</dbReference>
<evidence type="ECO:0000259" key="2">
    <source>
        <dbReference type="Pfam" id="PF01321"/>
    </source>
</evidence>
<dbReference type="RefSeq" id="WP_205311062.1">
    <property type="nucleotide sequence ID" value="NZ_JAERPS020000003.1"/>
</dbReference>
<dbReference type="PANTHER" id="PTHR46112">
    <property type="entry name" value="AMINOPEPTIDASE"/>
    <property type="match status" value="1"/>
</dbReference>
<dbReference type="PRINTS" id="PR00599">
    <property type="entry name" value="MAPEPTIDASE"/>
</dbReference>
<sequence>MRLSKLRQMMAKLDYQALLLTEPLNIRYLSGFSGSSASLLITAEQQFLLTDYRYTEQAQTECASFTIICRDRSAQSLGQCIAQLLAPLPINRLQLEYAHLSVELYRQLQHELPLTLSPAANLTEQLRACKDPQELKCLCQAASIADNALAWLLPQLQLGMTEREAADLLQHKIYALGADELAFPTILLSGARSALPHGKPGQRRFERGDWILLDFGARVEGYRSDMTRTVVLGQASAEQQQFYQTVFNAQQAALAAVKPGITGHQLDQIAQQVLSASPYAAYVGEGLGHGVGLALHEYPLMRRGCDVVLQPGMVITIEPGLYKPGFGGVRIEDDIVLTHDGYELLTHSPRQLQQLPT</sequence>
<comment type="caution">
    <text evidence="3">The sequence shown here is derived from an EMBL/GenBank/DDBJ whole genome shotgun (WGS) entry which is preliminary data.</text>
</comment>
<dbReference type="InterPro" id="IPR050659">
    <property type="entry name" value="Peptidase_M24B"/>
</dbReference>
<dbReference type="InterPro" id="IPR000994">
    <property type="entry name" value="Pept_M24"/>
</dbReference>
<dbReference type="InterPro" id="IPR000587">
    <property type="entry name" value="Creatinase_N"/>
</dbReference>
<protein>
    <submittedName>
        <fullName evidence="3">Xaa-Pro peptidase family protein</fullName>
    </submittedName>
</protein>
<dbReference type="SUPFAM" id="SSF55920">
    <property type="entry name" value="Creatinase/aminopeptidase"/>
    <property type="match status" value="1"/>
</dbReference>
<dbReference type="InterPro" id="IPR001714">
    <property type="entry name" value="Pept_M24_MAP"/>
</dbReference>
<gene>
    <name evidence="3" type="ORF">I4W93_010005</name>
</gene>
<dbReference type="InterPro" id="IPR029149">
    <property type="entry name" value="Creatin/AminoP/Spt16_N"/>
</dbReference>
<dbReference type="InterPro" id="IPR036005">
    <property type="entry name" value="Creatinase/aminopeptidase-like"/>
</dbReference>
<reference evidence="3 4" key="1">
    <citation type="submission" date="2020-12" db="EMBL/GenBank/DDBJ databases">
        <authorList>
            <person name="Ruan W."/>
            <person name="Khan S.A."/>
            <person name="Jeon C.O."/>
        </authorList>
    </citation>
    <scope>NUCLEOTIDE SEQUENCE [LARGE SCALE GENOMIC DNA]</scope>
    <source>
        <strain evidence="3 4">MA-13</strain>
    </source>
</reference>
<dbReference type="Gene3D" id="3.90.230.10">
    <property type="entry name" value="Creatinase/methionine aminopeptidase superfamily"/>
    <property type="match status" value="1"/>
</dbReference>
<dbReference type="SUPFAM" id="SSF53092">
    <property type="entry name" value="Creatinase/prolidase N-terminal domain"/>
    <property type="match status" value="1"/>
</dbReference>
<proteinExistence type="predicted"/>
<evidence type="ECO:0000313" key="3">
    <source>
        <dbReference type="EMBL" id="MBZ9611928.1"/>
    </source>
</evidence>
<dbReference type="CDD" id="cd01092">
    <property type="entry name" value="APP-like"/>
    <property type="match status" value="1"/>
</dbReference>
<reference evidence="3 4" key="2">
    <citation type="submission" date="2021-08" db="EMBL/GenBank/DDBJ databases">
        <title>Rheinheimera aquimaris sp. nov., isolated from seawater of the East Sea in Korea.</title>
        <authorList>
            <person name="Kim K.H."/>
            <person name="Wenting R."/>
            <person name="Kim K.R."/>
            <person name="Jeon C.O."/>
        </authorList>
    </citation>
    <scope>NUCLEOTIDE SEQUENCE [LARGE SCALE GENOMIC DNA]</scope>
    <source>
        <strain evidence="3 4">MA-13</strain>
    </source>
</reference>
<dbReference type="PANTHER" id="PTHR46112:SF8">
    <property type="entry name" value="CYTOPLASMIC PEPTIDASE PEPQ-RELATED"/>
    <property type="match status" value="1"/>
</dbReference>
<evidence type="ECO:0000259" key="1">
    <source>
        <dbReference type="Pfam" id="PF00557"/>
    </source>
</evidence>
<dbReference type="Pfam" id="PF01321">
    <property type="entry name" value="Creatinase_N"/>
    <property type="match status" value="1"/>
</dbReference>
<keyword evidence="4" id="KW-1185">Reference proteome</keyword>
<dbReference type="Proteomes" id="UP000663814">
    <property type="component" value="Unassembled WGS sequence"/>
</dbReference>